<dbReference type="PRINTS" id="PR00111">
    <property type="entry name" value="ABHYDROLASE"/>
</dbReference>
<dbReference type="RefSeq" id="WP_080944413.1">
    <property type="nucleotide sequence ID" value="NZ_CP079703.1"/>
</dbReference>
<name>A0AA42TPQ9_9BURK</name>
<feature type="signal peptide" evidence="1">
    <location>
        <begin position="1"/>
        <end position="22"/>
    </location>
</feature>
<gene>
    <name evidence="3" type="ORF">N5D63_13685</name>
</gene>
<dbReference type="AlphaFoldDB" id="A0AA42TPQ9"/>
<accession>A0AA42TPQ9</accession>
<dbReference type="InterPro" id="IPR000073">
    <property type="entry name" value="AB_hydrolase_1"/>
</dbReference>
<dbReference type="Proteomes" id="UP001161065">
    <property type="component" value="Unassembled WGS sequence"/>
</dbReference>
<evidence type="ECO:0000259" key="2">
    <source>
        <dbReference type="Pfam" id="PF00561"/>
    </source>
</evidence>
<dbReference type="SUPFAM" id="SSF53474">
    <property type="entry name" value="alpha/beta-Hydrolases"/>
    <property type="match status" value="1"/>
</dbReference>
<keyword evidence="3" id="KW-0378">Hydrolase</keyword>
<organism evidence="3 4">
    <name type="scientific">Comamonas thiooxydans</name>
    <dbReference type="NCBI Taxonomy" id="363952"/>
    <lineage>
        <taxon>Bacteria</taxon>
        <taxon>Pseudomonadati</taxon>
        <taxon>Pseudomonadota</taxon>
        <taxon>Betaproteobacteria</taxon>
        <taxon>Burkholderiales</taxon>
        <taxon>Comamonadaceae</taxon>
        <taxon>Comamonas</taxon>
    </lineage>
</organism>
<feature type="chain" id="PRO_5041322924" evidence="1">
    <location>
        <begin position="23"/>
        <end position="329"/>
    </location>
</feature>
<dbReference type="Pfam" id="PF00561">
    <property type="entry name" value="Abhydrolase_1"/>
    <property type="match status" value="1"/>
</dbReference>
<keyword evidence="1" id="KW-0732">Signal</keyword>
<comment type="caution">
    <text evidence="3">The sequence shown here is derived from an EMBL/GenBank/DDBJ whole genome shotgun (WGS) entry which is preliminary data.</text>
</comment>
<dbReference type="PANTHER" id="PTHR43194">
    <property type="entry name" value="HYDROLASE ALPHA/BETA FOLD FAMILY"/>
    <property type="match status" value="1"/>
</dbReference>
<protein>
    <submittedName>
        <fullName evidence="3">Alpha/beta hydrolase</fullName>
    </submittedName>
</protein>
<evidence type="ECO:0000313" key="3">
    <source>
        <dbReference type="EMBL" id="MDH1335192.1"/>
    </source>
</evidence>
<dbReference type="EMBL" id="JAOCEK010000010">
    <property type="protein sequence ID" value="MDH1335192.1"/>
    <property type="molecule type" value="Genomic_DNA"/>
</dbReference>
<proteinExistence type="predicted"/>
<dbReference type="PANTHER" id="PTHR43194:SF5">
    <property type="entry name" value="PIMELOYL-[ACYL-CARRIER PROTEIN] METHYL ESTER ESTERASE"/>
    <property type="match status" value="1"/>
</dbReference>
<reference evidence="3" key="1">
    <citation type="submission" date="2022-09" db="EMBL/GenBank/DDBJ databases">
        <title>Intensive care unit water sources are persistently colonized with multi-drug resistant bacteria and are the site of extensive horizontal gene transfer of antibiotic resistance genes.</title>
        <authorList>
            <person name="Diorio-Toth L."/>
        </authorList>
    </citation>
    <scope>NUCLEOTIDE SEQUENCE</scope>
    <source>
        <strain evidence="3">GD03832</strain>
    </source>
</reference>
<dbReference type="GO" id="GO:0016787">
    <property type="term" value="F:hydrolase activity"/>
    <property type="evidence" value="ECO:0007669"/>
    <property type="project" value="UniProtKB-KW"/>
</dbReference>
<evidence type="ECO:0000256" key="1">
    <source>
        <dbReference type="SAM" id="SignalP"/>
    </source>
</evidence>
<dbReference type="Gene3D" id="3.40.50.1820">
    <property type="entry name" value="alpha/beta hydrolase"/>
    <property type="match status" value="1"/>
</dbReference>
<sequence length="329" mass="35419">MRFSAWLVAFCLTFSLTSPVLAQSATAQQAPTARDRISVVVEGSGPDVILIPGLASSRDIWRGLAARLQQSHRLHLVQVAGFAGAPAAHDPQGPVIGPTAEAVADYIEREHLQTPAIIGHSLGGEAALMLGARHPERVSRLMIVDALPFYSLLLDPSATSEKATPGAAAFRDTLLTATDAQMEAMQTASLARLAKTETARPSLLAASRRSDRQTVANATYELMTSDLRPELSRITVPVHVIYAYDTSYGIPAGNVDATFQSAYAATPQVSFQRIDGSYHFVMLDQPEQFERSVIDFLSPATRTIKPTRLPDEFSTGVSIPVPVGKNQEQ</sequence>
<evidence type="ECO:0000313" key="4">
    <source>
        <dbReference type="Proteomes" id="UP001161065"/>
    </source>
</evidence>
<dbReference type="InterPro" id="IPR029058">
    <property type="entry name" value="AB_hydrolase_fold"/>
</dbReference>
<feature type="domain" description="AB hydrolase-1" evidence="2">
    <location>
        <begin position="48"/>
        <end position="285"/>
    </location>
</feature>
<dbReference type="InterPro" id="IPR050228">
    <property type="entry name" value="Carboxylesterase_BioH"/>
</dbReference>